<dbReference type="GO" id="GO:0005737">
    <property type="term" value="C:cytoplasm"/>
    <property type="evidence" value="ECO:0007669"/>
    <property type="project" value="TreeGrafter"/>
</dbReference>
<gene>
    <name evidence="2" type="ORF">AVEN_230171_1</name>
</gene>
<dbReference type="InterPro" id="IPR051064">
    <property type="entry name" value="SEC14/CRAL-TRIO_domain"/>
</dbReference>
<evidence type="ECO:0000313" key="3">
    <source>
        <dbReference type="Proteomes" id="UP000499080"/>
    </source>
</evidence>
<accession>A0A4Y2U9E2</accession>
<dbReference type="AlphaFoldDB" id="A0A4Y2U9E2"/>
<dbReference type="PROSITE" id="PS50191">
    <property type="entry name" value="CRAL_TRIO"/>
    <property type="match status" value="1"/>
</dbReference>
<proteinExistence type="predicted"/>
<dbReference type="InterPro" id="IPR001251">
    <property type="entry name" value="CRAL-TRIO_dom"/>
</dbReference>
<dbReference type="OrthoDB" id="6431318at2759"/>
<feature type="domain" description="CRAL-TRIO" evidence="1">
    <location>
        <begin position="83"/>
        <end position="199"/>
    </location>
</feature>
<evidence type="ECO:0000259" key="1">
    <source>
        <dbReference type="PROSITE" id="PS50191"/>
    </source>
</evidence>
<sequence length="272" mass="31441">EICTHRILITMDKMTAKEKIVVEKLRSRTINDVSPKMLGDVSLFYRFAKARDFNLAEAETMLRNHISWRKEMKIDTILTDYKPPEVLVKYAPTTFICFDKEGCIVRLQDIGRADANGLWSVATKTDWVKFCAQIIEADMERVIKRGGNLGKPMYAAIDDFENLTYANAISVKNIQYLLYLLKLFADHYPEILKTLTVINGKEPVVTTLVVCTWHVKLDVHDHSKEMECRHSTAFHFSAHPFRWVIHWPLRANHEHISYGFSDPLLHLLSPPP</sequence>
<organism evidence="2 3">
    <name type="scientific">Araneus ventricosus</name>
    <name type="common">Orbweaver spider</name>
    <name type="synonym">Epeira ventricosa</name>
    <dbReference type="NCBI Taxonomy" id="182803"/>
    <lineage>
        <taxon>Eukaryota</taxon>
        <taxon>Metazoa</taxon>
        <taxon>Ecdysozoa</taxon>
        <taxon>Arthropoda</taxon>
        <taxon>Chelicerata</taxon>
        <taxon>Arachnida</taxon>
        <taxon>Araneae</taxon>
        <taxon>Araneomorphae</taxon>
        <taxon>Entelegynae</taxon>
        <taxon>Araneoidea</taxon>
        <taxon>Araneidae</taxon>
        <taxon>Araneus</taxon>
    </lineage>
</organism>
<dbReference type="EMBL" id="BGPR01034651">
    <property type="protein sequence ID" value="GBO09123.1"/>
    <property type="molecule type" value="Genomic_DNA"/>
</dbReference>
<evidence type="ECO:0000313" key="2">
    <source>
        <dbReference type="EMBL" id="GBO09123.1"/>
    </source>
</evidence>
<dbReference type="InterPro" id="IPR036273">
    <property type="entry name" value="CRAL/TRIO_N_dom_sf"/>
</dbReference>
<dbReference type="SUPFAM" id="SSF52087">
    <property type="entry name" value="CRAL/TRIO domain"/>
    <property type="match status" value="1"/>
</dbReference>
<dbReference type="Pfam" id="PF00650">
    <property type="entry name" value="CRAL_TRIO"/>
    <property type="match status" value="1"/>
</dbReference>
<reference evidence="2 3" key="1">
    <citation type="journal article" date="2019" name="Sci. Rep.">
        <title>Orb-weaving spider Araneus ventricosus genome elucidates the spidroin gene catalogue.</title>
        <authorList>
            <person name="Kono N."/>
            <person name="Nakamura H."/>
            <person name="Ohtoshi R."/>
            <person name="Moran D.A.P."/>
            <person name="Shinohara A."/>
            <person name="Yoshida Y."/>
            <person name="Fujiwara M."/>
            <person name="Mori M."/>
            <person name="Tomita M."/>
            <person name="Arakawa K."/>
        </authorList>
    </citation>
    <scope>NUCLEOTIDE SEQUENCE [LARGE SCALE GENOMIC DNA]</scope>
</reference>
<dbReference type="PANTHER" id="PTHR23324">
    <property type="entry name" value="SEC14 RELATED PROTEIN"/>
    <property type="match status" value="1"/>
</dbReference>
<dbReference type="InterPro" id="IPR036865">
    <property type="entry name" value="CRAL-TRIO_dom_sf"/>
</dbReference>
<dbReference type="Proteomes" id="UP000499080">
    <property type="component" value="Unassembled WGS sequence"/>
</dbReference>
<dbReference type="PANTHER" id="PTHR23324:SF83">
    <property type="entry name" value="SEC14-LIKE PROTEIN 2"/>
    <property type="match status" value="1"/>
</dbReference>
<dbReference type="Gene3D" id="3.40.525.10">
    <property type="entry name" value="CRAL-TRIO lipid binding domain"/>
    <property type="match status" value="1"/>
</dbReference>
<comment type="caution">
    <text evidence="2">The sequence shown here is derived from an EMBL/GenBank/DDBJ whole genome shotgun (WGS) entry which is preliminary data.</text>
</comment>
<feature type="non-terminal residue" evidence="2">
    <location>
        <position position="1"/>
    </location>
</feature>
<name>A0A4Y2U9E2_ARAVE</name>
<keyword evidence="3" id="KW-1185">Reference proteome</keyword>
<protein>
    <recommendedName>
        <fullName evidence="1">CRAL-TRIO domain-containing protein</fullName>
    </recommendedName>
</protein>
<dbReference type="SUPFAM" id="SSF46938">
    <property type="entry name" value="CRAL/TRIO N-terminal domain"/>
    <property type="match status" value="1"/>
</dbReference>